<dbReference type="Pfam" id="PF12710">
    <property type="entry name" value="HAD"/>
    <property type="match status" value="1"/>
</dbReference>
<keyword evidence="6" id="KW-0479">Metal-binding</keyword>
<proteinExistence type="inferred from homology"/>
<dbReference type="GO" id="GO:0000287">
    <property type="term" value="F:magnesium ion binding"/>
    <property type="evidence" value="ECO:0007669"/>
    <property type="project" value="TreeGrafter"/>
</dbReference>
<dbReference type="PANTHER" id="PTHR43344:SF2">
    <property type="entry name" value="PHOSPHOSERINE PHOSPHATASE"/>
    <property type="match status" value="1"/>
</dbReference>
<dbReference type="AlphaFoldDB" id="A0A6J6CSQ3"/>
<accession>A0A6J6CSQ3</accession>
<comment type="cofactor">
    <cofactor evidence="1">
        <name>Mg(2+)</name>
        <dbReference type="ChEBI" id="CHEBI:18420"/>
    </cofactor>
</comment>
<dbReference type="SFLD" id="SFLDF00029">
    <property type="entry name" value="phosphoserine_phosphatase"/>
    <property type="match status" value="1"/>
</dbReference>
<comment type="similarity">
    <text evidence="3">Belongs to the HAD-like hydrolase superfamily. SerB family.</text>
</comment>
<dbReference type="UniPathway" id="UPA00135">
    <property type="reaction ID" value="UER00198"/>
</dbReference>
<gene>
    <name evidence="11" type="ORF">UFOPK1537_00529</name>
</gene>
<dbReference type="InterPro" id="IPR036412">
    <property type="entry name" value="HAD-like_sf"/>
</dbReference>
<reference evidence="11" key="1">
    <citation type="submission" date="2020-05" db="EMBL/GenBank/DDBJ databases">
        <authorList>
            <person name="Chiriac C."/>
            <person name="Salcher M."/>
            <person name="Ghai R."/>
            <person name="Kavagutti S V."/>
        </authorList>
    </citation>
    <scope>NUCLEOTIDE SEQUENCE</scope>
</reference>
<keyword evidence="7" id="KW-0378">Hydrolase</keyword>
<dbReference type="Gene3D" id="3.40.50.1000">
    <property type="entry name" value="HAD superfamily/HAD-like"/>
    <property type="match status" value="1"/>
</dbReference>
<evidence type="ECO:0000256" key="4">
    <source>
        <dbReference type="ARBA" id="ARBA00012640"/>
    </source>
</evidence>
<keyword evidence="9" id="KW-0718">Serine biosynthesis</keyword>
<dbReference type="InterPro" id="IPR023214">
    <property type="entry name" value="HAD_sf"/>
</dbReference>
<evidence type="ECO:0000256" key="9">
    <source>
        <dbReference type="ARBA" id="ARBA00023299"/>
    </source>
</evidence>
<evidence type="ECO:0000256" key="8">
    <source>
        <dbReference type="ARBA" id="ARBA00022842"/>
    </source>
</evidence>
<comment type="pathway">
    <text evidence="2">Amino-acid biosynthesis; L-serine biosynthesis; L-serine from 3-phospho-D-glycerate: step 3/3.</text>
</comment>
<dbReference type="PANTHER" id="PTHR43344">
    <property type="entry name" value="PHOSPHOSERINE PHOSPHATASE"/>
    <property type="match status" value="1"/>
</dbReference>
<dbReference type="SFLD" id="SFLDG01137">
    <property type="entry name" value="C1.6.1:_Phosphoserine_Phosphat"/>
    <property type="match status" value="1"/>
</dbReference>
<dbReference type="GO" id="GO:0006564">
    <property type="term" value="P:L-serine biosynthetic process"/>
    <property type="evidence" value="ECO:0007669"/>
    <property type="project" value="UniProtKB-KW"/>
</dbReference>
<dbReference type="SFLD" id="SFLDG01136">
    <property type="entry name" value="C1.6:_Phosphoserine_Phosphatas"/>
    <property type="match status" value="1"/>
</dbReference>
<sequence length="212" mass="22484">MRLLVVMDVDSTMIEQEVIELLAAKMGLLDQVKLLTDKAMAGEIDFRKALDMRVQLLAGLDSQVFQELQTQILVTDGVTELIEAVHDAGGVIGAISGGFSQVLAPLASKLGLDCYLANELEVSAGVLTGKVSGEIVDASMKAKTLISWAERFGIELSQTVAIGDGANDIQMLQAAGFAVAFRPKDILREHADFVIEGDSLKPLIAELGLGSG</sequence>
<evidence type="ECO:0000256" key="1">
    <source>
        <dbReference type="ARBA" id="ARBA00001946"/>
    </source>
</evidence>
<evidence type="ECO:0000256" key="5">
    <source>
        <dbReference type="ARBA" id="ARBA00022605"/>
    </source>
</evidence>
<evidence type="ECO:0000256" key="7">
    <source>
        <dbReference type="ARBA" id="ARBA00022801"/>
    </source>
</evidence>
<evidence type="ECO:0000313" key="11">
    <source>
        <dbReference type="EMBL" id="CAB4554501.1"/>
    </source>
</evidence>
<dbReference type="GO" id="GO:0036424">
    <property type="term" value="F:L-phosphoserine phosphatase activity"/>
    <property type="evidence" value="ECO:0007669"/>
    <property type="project" value="InterPro"/>
</dbReference>
<dbReference type="EMBL" id="CAEZSX010000067">
    <property type="protein sequence ID" value="CAB4554501.1"/>
    <property type="molecule type" value="Genomic_DNA"/>
</dbReference>
<dbReference type="NCBIfam" id="TIGR01488">
    <property type="entry name" value="HAD-SF-IB"/>
    <property type="match status" value="1"/>
</dbReference>
<keyword evidence="8" id="KW-0460">Magnesium</keyword>
<dbReference type="NCBIfam" id="TIGR00338">
    <property type="entry name" value="serB"/>
    <property type="match status" value="1"/>
</dbReference>
<protein>
    <recommendedName>
        <fullName evidence="4">phosphoserine phosphatase</fullName>
        <ecNumber evidence="4">3.1.3.3</ecNumber>
    </recommendedName>
    <alternativeName>
        <fullName evidence="10">O-phosphoserine phosphohydrolase</fullName>
    </alternativeName>
</protein>
<evidence type="ECO:0000256" key="3">
    <source>
        <dbReference type="ARBA" id="ARBA00009184"/>
    </source>
</evidence>
<evidence type="ECO:0000256" key="6">
    <source>
        <dbReference type="ARBA" id="ARBA00022723"/>
    </source>
</evidence>
<keyword evidence="5" id="KW-0028">Amino-acid biosynthesis</keyword>
<dbReference type="EC" id="3.1.3.3" evidence="4"/>
<evidence type="ECO:0000256" key="2">
    <source>
        <dbReference type="ARBA" id="ARBA00005135"/>
    </source>
</evidence>
<dbReference type="SFLD" id="SFLDS00003">
    <property type="entry name" value="Haloacid_Dehalogenase"/>
    <property type="match status" value="1"/>
</dbReference>
<name>A0A6J6CSQ3_9ZZZZ</name>
<dbReference type="SUPFAM" id="SSF56784">
    <property type="entry name" value="HAD-like"/>
    <property type="match status" value="1"/>
</dbReference>
<dbReference type="GO" id="GO:0005737">
    <property type="term" value="C:cytoplasm"/>
    <property type="evidence" value="ECO:0007669"/>
    <property type="project" value="TreeGrafter"/>
</dbReference>
<dbReference type="InterPro" id="IPR004469">
    <property type="entry name" value="PSP"/>
</dbReference>
<organism evidence="11">
    <name type="scientific">freshwater metagenome</name>
    <dbReference type="NCBI Taxonomy" id="449393"/>
    <lineage>
        <taxon>unclassified sequences</taxon>
        <taxon>metagenomes</taxon>
        <taxon>ecological metagenomes</taxon>
    </lineage>
</organism>
<dbReference type="InterPro" id="IPR050582">
    <property type="entry name" value="HAD-like_SerB"/>
</dbReference>
<evidence type="ECO:0000256" key="10">
    <source>
        <dbReference type="ARBA" id="ARBA00031693"/>
    </source>
</evidence>